<dbReference type="InterPro" id="IPR036388">
    <property type="entry name" value="WH-like_DNA-bd_sf"/>
</dbReference>
<dbReference type="GO" id="GO:0006355">
    <property type="term" value="P:regulation of DNA-templated transcription"/>
    <property type="evidence" value="ECO:0007669"/>
    <property type="project" value="InterPro"/>
</dbReference>
<protein>
    <recommendedName>
        <fullName evidence="1">HTH luxR-type domain-containing protein</fullName>
    </recommendedName>
</protein>
<proteinExistence type="predicted"/>
<dbReference type="OrthoDB" id="5497412at2"/>
<dbReference type="GO" id="GO:0003677">
    <property type="term" value="F:DNA binding"/>
    <property type="evidence" value="ECO:0007669"/>
    <property type="project" value="InterPro"/>
</dbReference>
<dbReference type="Gene3D" id="3.30.450.20">
    <property type="entry name" value="PAS domain"/>
    <property type="match status" value="1"/>
</dbReference>
<accession>A0A4Q1UVM7</accession>
<dbReference type="PRINTS" id="PR00038">
    <property type="entry name" value="HTHLUXR"/>
</dbReference>
<dbReference type="InterPro" id="IPR016032">
    <property type="entry name" value="Sig_transdc_resp-reg_C-effctor"/>
</dbReference>
<dbReference type="InterPro" id="IPR000792">
    <property type="entry name" value="Tscrpt_reg_LuxR_C"/>
</dbReference>
<reference evidence="2 3" key="1">
    <citation type="submission" date="2017-03" db="EMBL/GenBank/DDBJ databases">
        <authorList>
            <person name="Safronova V.I."/>
            <person name="Sazanova A.L."/>
            <person name="Chirak E.R."/>
        </authorList>
    </citation>
    <scope>NUCLEOTIDE SEQUENCE [LARGE SCALE GENOMIC DNA]</scope>
    <source>
        <strain evidence="2 3">Opo-243</strain>
    </source>
</reference>
<dbReference type="Pfam" id="PF00196">
    <property type="entry name" value="GerE"/>
    <property type="match status" value="1"/>
</dbReference>
<evidence type="ECO:0000259" key="1">
    <source>
        <dbReference type="SMART" id="SM00421"/>
    </source>
</evidence>
<name>A0A4Q1UVM7_9BRAD</name>
<dbReference type="EMBL" id="MZXW01000035">
    <property type="protein sequence ID" value="RXT41806.1"/>
    <property type="molecule type" value="Genomic_DNA"/>
</dbReference>
<dbReference type="SUPFAM" id="SSF55785">
    <property type="entry name" value="PYP-like sensor domain (PAS domain)"/>
    <property type="match status" value="1"/>
</dbReference>
<dbReference type="InterPro" id="IPR035965">
    <property type="entry name" value="PAS-like_dom_sf"/>
</dbReference>
<gene>
    <name evidence="2" type="ORF">B5V03_25120</name>
</gene>
<dbReference type="InterPro" id="IPR000014">
    <property type="entry name" value="PAS"/>
</dbReference>
<dbReference type="CDD" id="cd00130">
    <property type="entry name" value="PAS"/>
    <property type="match status" value="1"/>
</dbReference>
<dbReference type="Proteomes" id="UP000290819">
    <property type="component" value="Unassembled WGS sequence"/>
</dbReference>
<feature type="domain" description="HTH luxR-type" evidence="1">
    <location>
        <begin position="307"/>
        <end position="364"/>
    </location>
</feature>
<comment type="caution">
    <text evidence="2">The sequence shown here is derived from an EMBL/GenBank/DDBJ whole genome shotgun (WGS) entry which is preliminary data.</text>
</comment>
<dbReference type="AlphaFoldDB" id="A0A4Q1UVM7"/>
<sequence>MNFSSDKIEKVLDLVYDAAADNDLWPQVLTAIADLTGSEGGIMHGQSFSAERVYFDFNGRLSEECNRAYRERHMLNPWSRHMMGQPVGRLVVSDSIIELDDLRSTSFYDEVLRPQGVAHNGMLSLAKRDDFRAAFSMCRTAQRGPFGPDEQRLMEWLSPHLCRSVTLGFRIDGYLAMQQAAFNVLDRLADGVVVLDRKALVLFANAAARRMAEEGSLRLHQSMATYSPVHSQRLNELIRAALQGGAGGTMSLPRNPDGRLLTILVSAIRSKDLGRLSDAGVKDAAVLLFVVDPANRRSIPLGQIMDAYGLTHAEARVALAASSGNTVLETAQSLKLSPNTIKTHLRRVFAKTATGRQAELAGLITAIGSVRIGETDRGS</sequence>
<dbReference type="RefSeq" id="WP_129273107.1">
    <property type="nucleotide sequence ID" value="NZ_MZXW01000035.1"/>
</dbReference>
<dbReference type="SMART" id="SM00421">
    <property type="entry name" value="HTH_LUXR"/>
    <property type="match status" value="1"/>
</dbReference>
<organism evidence="2 3">
    <name type="scientific">Bradyrhizobium betae</name>
    <dbReference type="NCBI Taxonomy" id="244734"/>
    <lineage>
        <taxon>Bacteria</taxon>
        <taxon>Pseudomonadati</taxon>
        <taxon>Pseudomonadota</taxon>
        <taxon>Alphaproteobacteria</taxon>
        <taxon>Hyphomicrobiales</taxon>
        <taxon>Nitrobacteraceae</taxon>
        <taxon>Bradyrhizobium</taxon>
    </lineage>
</organism>
<evidence type="ECO:0000313" key="2">
    <source>
        <dbReference type="EMBL" id="RXT41806.1"/>
    </source>
</evidence>
<evidence type="ECO:0000313" key="3">
    <source>
        <dbReference type="Proteomes" id="UP000290819"/>
    </source>
</evidence>
<keyword evidence="3" id="KW-1185">Reference proteome</keyword>
<dbReference type="SUPFAM" id="SSF46894">
    <property type="entry name" value="C-terminal effector domain of the bipartite response regulators"/>
    <property type="match status" value="1"/>
</dbReference>
<dbReference type="Gene3D" id="1.10.10.10">
    <property type="entry name" value="Winged helix-like DNA-binding domain superfamily/Winged helix DNA-binding domain"/>
    <property type="match status" value="1"/>
</dbReference>